<sequence length="105" mass="12073">RDNKKHIGFTFSERSAEPEVTCCCLLNSSCTGGEDQRFFGVVTAVSFITVCVVAVVTRLLYRRQFQRSDPASPKDKQQRSTEEPAFRTELHLHHAMRDSIKEYYI</sequence>
<dbReference type="AlphaFoldDB" id="A0A8C6V1C7"/>
<keyword evidence="2" id="KW-1133">Transmembrane helix</keyword>
<accession>A0A8C6V1C7</accession>
<reference evidence="3" key="1">
    <citation type="submission" date="2025-08" db="UniProtKB">
        <authorList>
            <consortium name="Ensembl"/>
        </authorList>
    </citation>
    <scope>IDENTIFICATION</scope>
</reference>
<feature type="compositionally biased region" description="Basic and acidic residues" evidence="1">
    <location>
        <begin position="72"/>
        <end position="88"/>
    </location>
</feature>
<feature type="region of interest" description="Disordered" evidence="1">
    <location>
        <begin position="66"/>
        <end position="88"/>
    </location>
</feature>
<feature type="transmembrane region" description="Helical" evidence="2">
    <location>
        <begin position="38"/>
        <end position="61"/>
    </location>
</feature>
<organism evidence="3 4">
    <name type="scientific">Neogobius melanostomus</name>
    <name type="common">round goby</name>
    <dbReference type="NCBI Taxonomy" id="47308"/>
    <lineage>
        <taxon>Eukaryota</taxon>
        <taxon>Metazoa</taxon>
        <taxon>Chordata</taxon>
        <taxon>Craniata</taxon>
        <taxon>Vertebrata</taxon>
        <taxon>Euteleostomi</taxon>
        <taxon>Actinopterygii</taxon>
        <taxon>Neopterygii</taxon>
        <taxon>Teleostei</taxon>
        <taxon>Neoteleostei</taxon>
        <taxon>Acanthomorphata</taxon>
        <taxon>Gobiaria</taxon>
        <taxon>Gobiiformes</taxon>
        <taxon>Gobioidei</taxon>
        <taxon>Gobiidae</taxon>
        <taxon>Benthophilinae</taxon>
        <taxon>Neogobiini</taxon>
        <taxon>Neogobius</taxon>
    </lineage>
</organism>
<dbReference type="Proteomes" id="UP000694523">
    <property type="component" value="Unplaced"/>
</dbReference>
<reference evidence="3" key="2">
    <citation type="submission" date="2025-09" db="UniProtKB">
        <authorList>
            <consortium name="Ensembl"/>
        </authorList>
    </citation>
    <scope>IDENTIFICATION</scope>
</reference>
<protein>
    <submittedName>
        <fullName evidence="3">Uncharacterized protein</fullName>
    </submittedName>
</protein>
<proteinExistence type="predicted"/>
<dbReference type="Ensembl" id="ENSNMLT00000046097.1">
    <property type="protein sequence ID" value="ENSNMLP00000041470.1"/>
    <property type="gene ID" value="ENSNMLG00000025391.1"/>
</dbReference>
<keyword evidence="2" id="KW-0812">Transmembrane</keyword>
<evidence type="ECO:0000313" key="4">
    <source>
        <dbReference type="Proteomes" id="UP000694523"/>
    </source>
</evidence>
<keyword evidence="4" id="KW-1185">Reference proteome</keyword>
<evidence type="ECO:0000256" key="1">
    <source>
        <dbReference type="SAM" id="MobiDB-lite"/>
    </source>
</evidence>
<evidence type="ECO:0000256" key="2">
    <source>
        <dbReference type="SAM" id="Phobius"/>
    </source>
</evidence>
<keyword evidence="2" id="KW-0472">Membrane</keyword>
<name>A0A8C6V1C7_9GOBI</name>
<evidence type="ECO:0000313" key="3">
    <source>
        <dbReference type="Ensembl" id="ENSNMLP00000041470.1"/>
    </source>
</evidence>